<dbReference type="Proteomes" id="UP001589670">
    <property type="component" value="Unassembled WGS sequence"/>
</dbReference>
<gene>
    <name evidence="1" type="ORF">ACFFU4_07080</name>
</gene>
<proteinExistence type="predicted"/>
<dbReference type="EMBL" id="JBHMEC010000011">
    <property type="protein sequence ID" value="MFB9149512.1"/>
    <property type="molecule type" value="Genomic_DNA"/>
</dbReference>
<evidence type="ECO:0000313" key="1">
    <source>
        <dbReference type="EMBL" id="MFB9149512.1"/>
    </source>
</evidence>
<name>A0ABV5HYT8_9RHOB</name>
<comment type="caution">
    <text evidence="1">The sequence shown here is derived from an EMBL/GenBank/DDBJ whole genome shotgun (WGS) entry which is preliminary data.</text>
</comment>
<reference evidence="1 2" key="1">
    <citation type="submission" date="2024-09" db="EMBL/GenBank/DDBJ databases">
        <authorList>
            <person name="Sun Q."/>
            <person name="Mori K."/>
        </authorList>
    </citation>
    <scope>NUCLEOTIDE SEQUENCE [LARGE SCALE GENOMIC DNA]</scope>
    <source>
        <strain evidence="1 2">CECT 9424</strain>
    </source>
</reference>
<keyword evidence="2" id="KW-1185">Reference proteome</keyword>
<dbReference type="RefSeq" id="WP_377068500.1">
    <property type="nucleotide sequence ID" value="NZ_JBHMEC010000011.1"/>
</dbReference>
<dbReference type="Pfam" id="PF05954">
    <property type="entry name" value="Phage_GPD"/>
    <property type="match status" value="1"/>
</dbReference>
<sequence>MGLSDWEPAFRVTVDGDNITSLIASRLSALTLTDVAGVESDAVSITLTDHLPLQRLEIPPPGAEIEVALGYRFRLRDMGLYIADSVEVSGPPDMMRISATASVHGQTTGGKTALTEHKTRSWAKGTTLGDLAAKVAGEHGLSPAVSASLAAVALPHIDQIDESDIALLTRLARERDAILKPGGGRIVLARRGESLTTGGAAMPVIELRPRDVTSWRMSRSLRAPAGRVVAVWRDRDAARDVEVVAGEGDPARRLSRRYPDADTARAAADAEFRRSQRAGSQLSVRLPGDPDIVAEARLRLTGFRDGVDGEWLITRAVHDLGNGGYRCSVTAEVPE</sequence>
<organism evidence="1 2">
    <name type="scientific">Roseovarius ramblicola</name>
    <dbReference type="NCBI Taxonomy" id="2022336"/>
    <lineage>
        <taxon>Bacteria</taxon>
        <taxon>Pseudomonadati</taxon>
        <taxon>Pseudomonadota</taxon>
        <taxon>Alphaproteobacteria</taxon>
        <taxon>Rhodobacterales</taxon>
        <taxon>Roseobacteraceae</taxon>
        <taxon>Roseovarius</taxon>
    </lineage>
</organism>
<protein>
    <submittedName>
        <fullName evidence="1">Phage late control D family protein</fullName>
    </submittedName>
</protein>
<evidence type="ECO:0000313" key="2">
    <source>
        <dbReference type="Proteomes" id="UP001589670"/>
    </source>
</evidence>
<dbReference type="SUPFAM" id="SSF69279">
    <property type="entry name" value="Phage tail proteins"/>
    <property type="match status" value="1"/>
</dbReference>
<accession>A0ABV5HYT8</accession>